<dbReference type="EMBL" id="MK174290">
    <property type="protein sequence ID" value="QBZ81621.1"/>
    <property type="molecule type" value="Genomic_DNA"/>
</dbReference>
<feature type="region of interest" description="Disordered" evidence="1">
    <location>
        <begin position="11"/>
        <end position="39"/>
    </location>
</feature>
<evidence type="ECO:0000313" key="3">
    <source>
        <dbReference type="Proteomes" id="UP001237152"/>
    </source>
</evidence>
<accession>A0A4D6EIG4</accession>
<evidence type="ECO:0000313" key="2">
    <source>
        <dbReference type="EMBL" id="QBZ81621.1"/>
    </source>
</evidence>
<evidence type="ECO:0000256" key="1">
    <source>
        <dbReference type="SAM" id="MobiDB-lite"/>
    </source>
</evidence>
<feature type="compositionally biased region" description="Acidic residues" evidence="1">
    <location>
        <begin position="295"/>
        <end position="307"/>
    </location>
</feature>
<feature type="compositionally biased region" description="Basic and acidic residues" evidence="1">
    <location>
        <begin position="320"/>
        <end position="330"/>
    </location>
</feature>
<gene>
    <name evidence="2" type="ORF">pclt_cds_1035</name>
</gene>
<name>A0A4D6EIG4_9VIRU</name>
<dbReference type="Proteomes" id="UP001237152">
    <property type="component" value="Segment"/>
</dbReference>
<proteinExistence type="predicted"/>
<sequence>MTTLGKRPLEPLFGDINKHADDNDTATPSPKRVCSESPTGPQGFVAGDRWNGIPCDQEDIGACADIVDMALTDDAFGDLVKALATPSTYQVELAMVRLFGSGFAFIRLCNAIAGPLASLHSVAVDALLYRAASDNCPGDVGVLIACLAKEDDVERALTTAVEENDVAAVEVIIKVYERDMNTPDDSCRRVTCGALRDAVEFGKVAVVDYLAGVCDAETVEELLSQCTDDHDDPKAAVFAALWRHADLCAHAYGKSLLPCPALDYLKEFVASGEPCADGCMSNVSDDSDSETKTDDDGDDDRDDENDDNNNNNNNDDGEGEMDRPDYHRPL</sequence>
<reference evidence="2" key="1">
    <citation type="journal article" date="2019" name="Front. Microbiol.">
        <title>Pandoravirus Celtis Illustrates the Microevolution Processes at Work in the Giant Pandoraviridae Genomes.</title>
        <authorList>
            <person name="Legendre M."/>
            <person name="Alempic J.M."/>
            <person name="Philippe N."/>
            <person name="Lartigue A."/>
            <person name="Jeudy S."/>
            <person name="Poirot O."/>
            <person name="Ta N.T."/>
            <person name="Nin S."/>
            <person name="Coute Y."/>
            <person name="Abergel C."/>
            <person name="Claverie J.M."/>
        </authorList>
    </citation>
    <scope>NUCLEOTIDE SEQUENCE</scope>
</reference>
<organism evidence="2 3">
    <name type="scientific">Pandoravirus celtis</name>
    <dbReference type="NCBI Taxonomy" id="2568002"/>
    <lineage>
        <taxon>Viruses</taxon>
        <taxon>Pandoravirus</taxon>
    </lineage>
</organism>
<feature type="region of interest" description="Disordered" evidence="1">
    <location>
        <begin position="279"/>
        <end position="330"/>
    </location>
</feature>
<protein>
    <submittedName>
        <fullName evidence="2">Sublancin transport SunT incomplete domain containing protein</fullName>
    </submittedName>
</protein>